<dbReference type="STRING" id="27835.A0A158R2J9"/>
<name>A0A158R2J9_NIPBR</name>
<evidence type="ECO:0000259" key="2">
    <source>
        <dbReference type="SMART" id="SM01220"/>
    </source>
</evidence>
<reference evidence="5" key="1">
    <citation type="submission" date="2016-04" db="UniProtKB">
        <authorList>
            <consortium name="WormBaseParasite"/>
        </authorList>
    </citation>
    <scope>IDENTIFICATION</scope>
</reference>
<feature type="domain" description="Bridge-like lipid transfer protein family member 1 C-terminal" evidence="2">
    <location>
        <begin position="558"/>
        <end position="1031"/>
    </location>
</feature>
<dbReference type="PANTHER" id="PTHR31640">
    <property type="entry name" value="TRANSMEMBRANE PROTEIN KIAA1109"/>
    <property type="match status" value="1"/>
</dbReference>
<dbReference type="SMART" id="SM01220">
    <property type="entry name" value="FSA_C"/>
    <property type="match status" value="1"/>
</dbReference>
<dbReference type="InterPro" id="IPR033616">
    <property type="entry name" value="BLTP1"/>
</dbReference>
<dbReference type="PANTHER" id="PTHR31640:SF1">
    <property type="entry name" value="BRIDGE-LIKE LIPID TRANSFER PROTEIN FAMILY MEMBER 1"/>
    <property type="match status" value="1"/>
</dbReference>
<evidence type="ECO:0000313" key="5">
    <source>
        <dbReference type="WBParaSite" id="NBR_0001613001-mRNA-1"/>
    </source>
</evidence>
<dbReference type="GO" id="GO:0098793">
    <property type="term" value="C:presynapse"/>
    <property type="evidence" value="ECO:0007669"/>
    <property type="project" value="GOC"/>
</dbReference>
<reference evidence="3 4" key="2">
    <citation type="submission" date="2018-11" db="EMBL/GenBank/DDBJ databases">
        <authorList>
            <consortium name="Pathogen Informatics"/>
        </authorList>
    </citation>
    <scope>NUCLEOTIDE SEQUENCE [LARGE SCALE GENOMIC DNA]</scope>
</reference>
<organism evidence="5">
    <name type="scientific">Nippostrongylus brasiliensis</name>
    <name type="common">Rat hookworm</name>
    <dbReference type="NCBI Taxonomy" id="27835"/>
    <lineage>
        <taxon>Eukaryota</taxon>
        <taxon>Metazoa</taxon>
        <taxon>Ecdysozoa</taxon>
        <taxon>Nematoda</taxon>
        <taxon>Chromadorea</taxon>
        <taxon>Rhabditida</taxon>
        <taxon>Rhabditina</taxon>
        <taxon>Rhabditomorpha</taxon>
        <taxon>Strongyloidea</taxon>
        <taxon>Heligmosomidae</taxon>
        <taxon>Nippostrongylus</taxon>
    </lineage>
</organism>
<evidence type="ECO:0000313" key="4">
    <source>
        <dbReference type="Proteomes" id="UP000271162"/>
    </source>
</evidence>
<dbReference type="AlphaFoldDB" id="A0A158R2J9"/>
<evidence type="ECO:0000313" key="3">
    <source>
        <dbReference type="EMBL" id="VDL79726.1"/>
    </source>
</evidence>
<feature type="region of interest" description="Disordered" evidence="1">
    <location>
        <begin position="235"/>
        <end position="258"/>
    </location>
</feature>
<proteinExistence type="predicted"/>
<keyword evidence="4" id="KW-1185">Reference proteome</keyword>
<dbReference type="GO" id="GO:0048488">
    <property type="term" value="P:synaptic vesicle endocytosis"/>
    <property type="evidence" value="ECO:0007669"/>
    <property type="project" value="TreeGrafter"/>
</dbReference>
<gene>
    <name evidence="3" type="ORF">NBR_LOCUS16131</name>
</gene>
<accession>A0A158R2J9</accession>
<protein>
    <submittedName>
        <fullName evidence="5">FSA_C domain-containing protein</fullName>
    </submittedName>
</protein>
<evidence type="ECO:0000256" key="1">
    <source>
        <dbReference type="SAM" id="MobiDB-lite"/>
    </source>
</evidence>
<dbReference type="Pfam" id="PF25040">
    <property type="entry name" value="BLTP1_C"/>
    <property type="match status" value="3"/>
</dbReference>
<dbReference type="WBParaSite" id="NBR_0001613001-mRNA-1">
    <property type="protein sequence ID" value="NBR_0001613001-mRNA-1"/>
    <property type="gene ID" value="NBR_0001613001"/>
</dbReference>
<dbReference type="Proteomes" id="UP000271162">
    <property type="component" value="Unassembled WGS sequence"/>
</dbReference>
<sequence>MDTFTLALPSVVVAGEYTVDKEGTAPASNKALLYREGGYLKINVTLGQVNHSFSTDLLNQVLFAEQSFRSELSALVTRIRAERTGWAPSATRSLAVEKEPLLLFALTVKGQGVPWLQLTAATPTATAKSDVTVCIMKELACQASFHGFKLNFIDNFDELSLCESVKEATGNTQTNYIFFPQGTYQLCSQASSDQSGAKWVLSVRSQMRGMVVDLDQRVGKVAKMVVNTFSSLGENEDDVDDNRSNISEDDPVIEGGGELKNLRPEERVPWMERKMHEQSTLVSDLIACKATEQRIEAERAKLRQYELIRFKEFRRSMMEKIRRRKNIGQQKGVRGARVRTVSFSLDMKGYYISADGSSPPAPVPASFSKEARASASESNLPNSALLASQNRNRGCFYLSAALASMPTETVVTPHLADYLEQVLEPLPISSGATVTSIPSVGEQPEGVAHFVGMDTSALPIDQSTAHDALSLTLDHLSFVISRSKNSSAEADNRVKFVLTSNIGAANFNYDMRRLSELMAFPKPWYRATIARRVFFGDQGTAQDPAASHASTIVSSNLTQATRVASTRQEKPWSATVLLAVQWKELNVNAQMSNTMGNTSWRARRGLLRAIAKLNSRSERIITLTFKLDSSELTAHGGAISGEIALSRLLLSASHVRQANHPPRNGAKIQLRWLAARVEWMSRAVLIGKCEKPAISIGDEFSRETNEKGEYKRACVLLNVKGSWDDLQLVITRCTVDDIQKIINKLKTFFEEQLKSSKMVWGIQEPNTTGPSEVSEADDANALATKIWQKVLDTITELQYKQKILPIPQQGETVVGGFVGLQAGRLSLACMHGEMSAHSWALFHLRHPGIVFTPEAKFSFIDKDDDVIGEFWLGVALRQKLIIRLGPNDAKRTATNNPIEVPNLSAENMATQNRNTVMRQNASITTSLDYLIGDVLKQIGVAPLSSDSSKSSSTRGQHSVLELFQFPALEAILVSDQLNECDVVQFEEDDRPEVHSTFVCDFLDAVCVQTDFNAQVSFLPELLKSYIQVSVSQ</sequence>
<dbReference type="InterPro" id="IPR056742">
    <property type="entry name" value="BLTP1_C"/>
</dbReference>
<dbReference type="EMBL" id="UYSL01022053">
    <property type="protein sequence ID" value="VDL79726.1"/>
    <property type="molecule type" value="Genomic_DNA"/>
</dbReference>